<dbReference type="InterPro" id="IPR020583">
    <property type="entry name" value="Inositol_monoP_metal-BS"/>
</dbReference>
<evidence type="ECO:0000313" key="12">
    <source>
        <dbReference type="EMBL" id="MFC5295676.1"/>
    </source>
</evidence>
<dbReference type="Pfam" id="PF00459">
    <property type="entry name" value="Inositol_P"/>
    <property type="match status" value="1"/>
</dbReference>
<comment type="caution">
    <text evidence="12">The sequence shown here is derived from an EMBL/GenBank/DDBJ whole genome shotgun (WGS) entry which is preliminary data.</text>
</comment>
<protein>
    <recommendedName>
        <fullName evidence="4 11">Histidinol-phosphatase</fullName>
        <ecNumber evidence="4 11">3.1.3.15</ecNumber>
    </recommendedName>
</protein>
<evidence type="ECO:0000256" key="11">
    <source>
        <dbReference type="NCBIfam" id="TIGR02067"/>
    </source>
</evidence>
<dbReference type="Proteomes" id="UP001595976">
    <property type="component" value="Unassembled WGS sequence"/>
</dbReference>
<dbReference type="RefSeq" id="WP_158444284.1">
    <property type="nucleotide sequence ID" value="NZ_JBHSLI010000013.1"/>
</dbReference>
<dbReference type="NCBIfam" id="TIGR02067">
    <property type="entry name" value="his_9_HisN"/>
    <property type="match status" value="1"/>
</dbReference>
<comment type="pathway">
    <text evidence="2">Amino-acid biosynthesis; L-histidine biosynthesis; L-histidine from 5-phospho-alpha-D-ribose 1-diphosphate: step 8/9.</text>
</comment>
<evidence type="ECO:0000256" key="2">
    <source>
        <dbReference type="ARBA" id="ARBA00004970"/>
    </source>
</evidence>
<evidence type="ECO:0000256" key="9">
    <source>
        <dbReference type="ARBA" id="ARBA00023102"/>
    </source>
</evidence>
<evidence type="ECO:0000256" key="5">
    <source>
        <dbReference type="ARBA" id="ARBA00022605"/>
    </source>
</evidence>
<evidence type="ECO:0000256" key="4">
    <source>
        <dbReference type="ARBA" id="ARBA00013085"/>
    </source>
</evidence>
<keyword evidence="5" id="KW-0028">Amino-acid biosynthesis</keyword>
<dbReference type="PANTHER" id="PTHR43200:SF6">
    <property type="entry name" value="3'(2'),5'-BISPHOSPHATE NUCLEOTIDASE"/>
    <property type="match status" value="1"/>
</dbReference>
<keyword evidence="6" id="KW-0479">Metal-binding</keyword>
<evidence type="ECO:0000256" key="3">
    <source>
        <dbReference type="ARBA" id="ARBA00009759"/>
    </source>
</evidence>
<dbReference type="PANTHER" id="PTHR43200">
    <property type="entry name" value="PHOSPHATASE"/>
    <property type="match status" value="1"/>
</dbReference>
<evidence type="ECO:0000313" key="13">
    <source>
        <dbReference type="Proteomes" id="UP001595976"/>
    </source>
</evidence>
<keyword evidence="13" id="KW-1185">Reference proteome</keyword>
<dbReference type="EMBL" id="JBHSLI010000013">
    <property type="protein sequence ID" value="MFC5295676.1"/>
    <property type="molecule type" value="Genomic_DNA"/>
</dbReference>
<dbReference type="InterPro" id="IPR051090">
    <property type="entry name" value="Inositol_monoP_superfamily"/>
</dbReference>
<organism evidence="12 13">
    <name type="scientific">Bosea minatitlanensis</name>
    <dbReference type="NCBI Taxonomy" id="128782"/>
    <lineage>
        <taxon>Bacteria</taxon>
        <taxon>Pseudomonadati</taxon>
        <taxon>Pseudomonadota</taxon>
        <taxon>Alphaproteobacteria</taxon>
        <taxon>Hyphomicrobiales</taxon>
        <taxon>Boseaceae</taxon>
        <taxon>Bosea</taxon>
    </lineage>
</organism>
<comment type="catalytic activity">
    <reaction evidence="10">
        <text>L-histidinol phosphate + H2O = L-histidinol + phosphate</text>
        <dbReference type="Rhea" id="RHEA:14465"/>
        <dbReference type="ChEBI" id="CHEBI:15377"/>
        <dbReference type="ChEBI" id="CHEBI:43474"/>
        <dbReference type="ChEBI" id="CHEBI:57699"/>
        <dbReference type="ChEBI" id="CHEBI:57980"/>
        <dbReference type="EC" id="3.1.3.15"/>
    </reaction>
</comment>
<dbReference type="CDD" id="cd01641">
    <property type="entry name" value="Bacterial_IMPase_like_1"/>
    <property type="match status" value="1"/>
</dbReference>
<keyword evidence="9" id="KW-0368">Histidine biosynthesis</keyword>
<dbReference type="InterPro" id="IPR000760">
    <property type="entry name" value="Inositol_monophosphatase-like"/>
</dbReference>
<accession>A0ABW0F9N2</accession>
<dbReference type="SUPFAM" id="SSF56655">
    <property type="entry name" value="Carbohydrate phosphatase"/>
    <property type="match status" value="1"/>
</dbReference>
<evidence type="ECO:0000256" key="1">
    <source>
        <dbReference type="ARBA" id="ARBA00001946"/>
    </source>
</evidence>
<evidence type="ECO:0000256" key="7">
    <source>
        <dbReference type="ARBA" id="ARBA00022801"/>
    </source>
</evidence>
<evidence type="ECO:0000256" key="10">
    <source>
        <dbReference type="ARBA" id="ARBA00049158"/>
    </source>
</evidence>
<dbReference type="PROSITE" id="PS00629">
    <property type="entry name" value="IMP_1"/>
    <property type="match status" value="1"/>
</dbReference>
<evidence type="ECO:0000256" key="6">
    <source>
        <dbReference type="ARBA" id="ARBA00022723"/>
    </source>
</evidence>
<keyword evidence="8" id="KW-0460">Magnesium</keyword>
<dbReference type="GO" id="GO:0004401">
    <property type="term" value="F:histidinol-phosphatase activity"/>
    <property type="evidence" value="ECO:0007669"/>
    <property type="project" value="UniProtKB-EC"/>
</dbReference>
<comment type="cofactor">
    <cofactor evidence="1">
        <name>Mg(2+)</name>
        <dbReference type="ChEBI" id="CHEBI:18420"/>
    </cofactor>
</comment>
<comment type="similarity">
    <text evidence="3">Belongs to the inositol monophosphatase superfamily.</text>
</comment>
<dbReference type="EC" id="3.1.3.15" evidence="4 11"/>
<evidence type="ECO:0000256" key="8">
    <source>
        <dbReference type="ARBA" id="ARBA00022842"/>
    </source>
</evidence>
<gene>
    <name evidence="12" type="primary">hisN</name>
    <name evidence="12" type="ORF">ACFPK2_22030</name>
</gene>
<proteinExistence type="inferred from homology"/>
<dbReference type="InterPro" id="IPR011809">
    <property type="entry name" value="His_9_proposed"/>
</dbReference>
<dbReference type="PRINTS" id="PR00377">
    <property type="entry name" value="IMPHPHTASES"/>
</dbReference>
<reference evidence="13" key="1">
    <citation type="journal article" date="2019" name="Int. J. Syst. Evol. Microbiol.">
        <title>The Global Catalogue of Microorganisms (GCM) 10K type strain sequencing project: providing services to taxonomists for standard genome sequencing and annotation.</title>
        <authorList>
            <consortium name="The Broad Institute Genomics Platform"/>
            <consortium name="The Broad Institute Genome Sequencing Center for Infectious Disease"/>
            <person name="Wu L."/>
            <person name="Ma J."/>
        </authorList>
    </citation>
    <scope>NUCLEOTIDE SEQUENCE [LARGE SCALE GENOMIC DNA]</scope>
    <source>
        <strain evidence="13">CGMCC 1.15643</strain>
    </source>
</reference>
<name>A0ABW0F9N2_9HYPH</name>
<dbReference type="Gene3D" id="3.30.540.10">
    <property type="entry name" value="Fructose-1,6-Bisphosphatase, subunit A, domain 1"/>
    <property type="match status" value="1"/>
</dbReference>
<sequence length="260" mass="27611">MSAVDFGAFVNDLASRSGQAILPFFRAHHVLEDKAPGGVFDPVTEADRAGEAVMRSLIRAHFPEHGVLGEEFGNENIEADYVWVLDPIDGTRAFISGIPVWGTLIGLTRQGVPVYGMMHQPFSGERFSGDGREARYEGPGGPRRLQTRQVPELAAATLMTTSPHLFQGEEEAAFARVESQVRLSRYGCDCYAYCMLASGHVDLVIESGLKPYDIVALIPIIEGAGGVVTSWDGGSAAGGGRVVAAGSKALHQAALALLAG</sequence>
<dbReference type="Gene3D" id="3.40.190.80">
    <property type="match status" value="1"/>
</dbReference>
<keyword evidence="7 12" id="KW-0378">Hydrolase</keyword>